<feature type="transmembrane region" description="Helical" evidence="9">
    <location>
        <begin position="333"/>
        <end position="355"/>
    </location>
</feature>
<gene>
    <name evidence="11" type="ORF">D915_004794</name>
</gene>
<comment type="caution">
    <text evidence="11">The sequence shown here is derived from an EMBL/GenBank/DDBJ whole genome shotgun (WGS) entry which is preliminary data.</text>
</comment>
<protein>
    <recommendedName>
        <fullName evidence="9">Riboflavin transporter</fullName>
    </recommendedName>
</protein>
<keyword evidence="4 9" id="KW-0813">Transport</keyword>
<keyword evidence="5 9" id="KW-1003">Cell membrane</keyword>
<dbReference type="EMBL" id="JXXN02001612">
    <property type="protein sequence ID" value="THD24419.1"/>
    <property type="molecule type" value="Genomic_DNA"/>
</dbReference>
<evidence type="ECO:0000256" key="9">
    <source>
        <dbReference type="RuleBase" id="RU368035"/>
    </source>
</evidence>
<name>A0A4E0R720_FASHE</name>
<feature type="transmembrane region" description="Helical" evidence="9">
    <location>
        <begin position="434"/>
        <end position="453"/>
    </location>
</feature>
<evidence type="ECO:0000256" key="1">
    <source>
        <dbReference type="ARBA" id="ARBA00000215"/>
    </source>
</evidence>
<evidence type="ECO:0000256" key="3">
    <source>
        <dbReference type="ARBA" id="ARBA00006366"/>
    </source>
</evidence>
<feature type="compositionally biased region" description="Low complexity" evidence="10">
    <location>
        <begin position="254"/>
        <end position="267"/>
    </location>
</feature>
<comment type="subcellular location">
    <subcellularLocation>
        <location evidence="2 9">Cell membrane</location>
        <topology evidence="2 9">Multi-pass membrane protein</topology>
    </subcellularLocation>
</comment>
<dbReference type="GO" id="GO:0005886">
    <property type="term" value="C:plasma membrane"/>
    <property type="evidence" value="ECO:0007669"/>
    <property type="project" value="UniProtKB-SubCell"/>
</dbReference>
<feature type="transmembrane region" description="Helical" evidence="9">
    <location>
        <begin position="473"/>
        <end position="492"/>
    </location>
</feature>
<dbReference type="PANTHER" id="PTHR12929:SF10">
    <property type="entry name" value="RIBOFLAVIN TRANSPORTER"/>
    <property type="match status" value="1"/>
</dbReference>
<comment type="similarity">
    <text evidence="3 9">Belongs to the riboflavin transporter family.</text>
</comment>
<evidence type="ECO:0000256" key="6">
    <source>
        <dbReference type="ARBA" id="ARBA00022692"/>
    </source>
</evidence>
<feature type="transmembrane region" description="Helical" evidence="9">
    <location>
        <begin position="88"/>
        <end position="108"/>
    </location>
</feature>
<feature type="transmembrane region" description="Helical" evidence="9">
    <location>
        <begin position="7"/>
        <end position="25"/>
    </location>
</feature>
<feature type="transmembrane region" description="Helical" evidence="9">
    <location>
        <begin position="45"/>
        <end position="67"/>
    </location>
</feature>
<dbReference type="Pfam" id="PF06237">
    <property type="entry name" value="SLC52_ribofla_tr"/>
    <property type="match status" value="2"/>
</dbReference>
<evidence type="ECO:0000313" key="12">
    <source>
        <dbReference type="Proteomes" id="UP000230066"/>
    </source>
</evidence>
<organism evidence="11 12">
    <name type="scientific">Fasciola hepatica</name>
    <name type="common">Liver fluke</name>
    <dbReference type="NCBI Taxonomy" id="6192"/>
    <lineage>
        <taxon>Eukaryota</taxon>
        <taxon>Metazoa</taxon>
        <taxon>Spiralia</taxon>
        <taxon>Lophotrochozoa</taxon>
        <taxon>Platyhelminthes</taxon>
        <taxon>Trematoda</taxon>
        <taxon>Digenea</taxon>
        <taxon>Plagiorchiida</taxon>
        <taxon>Echinostomata</taxon>
        <taxon>Echinostomatoidea</taxon>
        <taxon>Fasciolidae</taxon>
        <taxon>Fasciola</taxon>
    </lineage>
</organism>
<feature type="transmembrane region" description="Helical" evidence="9">
    <location>
        <begin position="367"/>
        <end position="390"/>
    </location>
</feature>
<keyword evidence="7 9" id="KW-1133">Transmembrane helix</keyword>
<evidence type="ECO:0000313" key="11">
    <source>
        <dbReference type="EMBL" id="THD24419.1"/>
    </source>
</evidence>
<comment type="function">
    <text evidence="9">Plasma membrane transporter mediating the uptake by cells of the water soluble vitamin B2/riboflavin that plays a key role in biochemical oxidation-reduction reactions of the carbohydrate, lipid, and amino acid metabolism.</text>
</comment>
<evidence type="ECO:0000256" key="10">
    <source>
        <dbReference type="SAM" id="MobiDB-lite"/>
    </source>
</evidence>
<dbReference type="InterPro" id="IPR009357">
    <property type="entry name" value="Riboflavin_transptr"/>
</dbReference>
<accession>A0A4E0R720</accession>
<evidence type="ECO:0000256" key="2">
    <source>
        <dbReference type="ARBA" id="ARBA00004651"/>
    </source>
</evidence>
<evidence type="ECO:0000256" key="5">
    <source>
        <dbReference type="ARBA" id="ARBA00022475"/>
    </source>
</evidence>
<feature type="region of interest" description="Disordered" evidence="10">
    <location>
        <begin position="254"/>
        <end position="287"/>
    </location>
</feature>
<feature type="transmembrane region" description="Helical" evidence="9">
    <location>
        <begin position="504"/>
        <end position="529"/>
    </location>
</feature>
<dbReference type="AlphaFoldDB" id="A0A4E0R720"/>
<reference evidence="11" key="1">
    <citation type="submission" date="2019-03" db="EMBL/GenBank/DDBJ databases">
        <title>Improved annotation for the trematode Fasciola hepatica.</title>
        <authorList>
            <person name="Choi Y.-J."/>
            <person name="Martin J."/>
            <person name="Mitreva M."/>
        </authorList>
    </citation>
    <scope>NUCLEOTIDE SEQUENCE [LARGE SCALE GENOMIC DNA]</scope>
</reference>
<dbReference type="PANTHER" id="PTHR12929">
    <property type="entry name" value="SOLUTE CARRIER FAMILY 52"/>
    <property type="match status" value="1"/>
</dbReference>
<evidence type="ECO:0000256" key="4">
    <source>
        <dbReference type="ARBA" id="ARBA00022448"/>
    </source>
</evidence>
<dbReference type="Proteomes" id="UP000230066">
    <property type="component" value="Unassembled WGS sequence"/>
</dbReference>
<feature type="transmembrane region" description="Helical" evidence="9">
    <location>
        <begin position="209"/>
        <end position="228"/>
    </location>
</feature>
<keyword evidence="8 9" id="KW-0472">Membrane</keyword>
<proteinExistence type="inferred from homology"/>
<keyword evidence="6 9" id="KW-0812">Transmembrane</keyword>
<comment type="catalytic activity">
    <reaction evidence="1 9">
        <text>riboflavin(in) = riboflavin(out)</text>
        <dbReference type="Rhea" id="RHEA:35015"/>
        <dbReference type="ChEBI" id="CHEBI:57986"/>
    </reaction>
</comment>
<dbReference type="GO" id="GO:0032217">
    <property type="term" value="F:riboflavin transmembrane transporter activity"/>
    <property type="evidence" value="ECO:0007669"/>
    <property type="project" value="UniProtKB-UniRule"/>
</dbReference>
<sequence length="538" mass="58760">MNDVQFSWLPAFCVSLYGLGSWITVNGLWVELPVLVNFLPEGWNLPSYLSIIIQIANLGPLIYVPLTKFCRSSGHGFWAGCIQPPERLANYIILTVGFLSCILLANFWNAVISQTGVFAGKHSVGLLSLALCSALVDCTSSVTFVAYLTGMPEAYMGALTFGEAFSDIIPSAIALVQGVGGDPECVNITVNGTIKTVPQYPPPRFSVSLFMYFLAIIMGLCLIAFGLLDRMPWGLGHAVHRRYRTFQLVQRSFSPNPSSPANSVVSRPHLDDSSRRRNNRPDGSSVPVTVVRSDFLAATDPSTQGVIDEDNIGVSMPAGPVNRRNSDFFPKRMLLLPVFLLSYSFLLTYGLLPGFQSYSTASYSATTYHLAAALSGLSCALVIIVTTYAFHHVKRKSRALPVVHELLDKTDNALNGPPVGNPSAQNHSHLRKSYAIWMLFTILFSVPAGYIVYLAHTSPNPPYLQGAGPFMAVLSWILVRAGFGGLRTWWWLHLSSHSGETMTLRLAGLASQMGAAVGAVISFLLIVYFNLFQSKQFC</sequence>
<keyword evidence="12" id="KW-1185">Reference proteome</keyword>
<evidence type="ECO:0000256" key="8">
    <source>
        <dbReference type="ARBA" id="ARBA00023136"/>
    </source>
</evidence>
<evidence type="ECO:0000256" key="7">
    <source>
        <dbReference type="ARBA" id="ARBA00022989"/>
    </source>
</evidence>